<dbReference type="Proteomes" id="UP001501624">
    <property type="component" value="Unassembled WGS sequence"/>
</dbReference>
<dbReference type="InterPro" id="IPR027417">
    <property type="entry name" value="P-loop_NTPase"/>
</dbReference>
<evidence type="ECO:0000259" key="5">
    <source>
        <dbReference type="PROSITE" id="PS50901"/>
    </source>
</evidence>
<feature type="domain" description="FtsK" evidence="5">
    <location>
        <begin position="298"/>
        <end position="504"/>
    </location>
</feature>
<evidence type="ECO:0000256" key="2">
    <source>
        <dbReference type="ARBA" id="ARBA00022840"/>
    </source>
</evidence>
<dbReference type="PANTHER" id="PTHR22683:SF41">
    <property type="entry name" value="DNA TRANSLOCASE FTSK"/>
    <property type="match status" value="1"/>
</dbReference>
<keyword evidence="4" id="KW-0472">Membrane</keyword>
<evidence type="ECO:0000256" key="3">
    <source>
        <dbReference type="PROSITE-ProRule" id="PRU00289"/>
    </source>
</evidence>
<dbReference type="EMBL" id="BAABCM010000020">
    <property type="protein sequence ID" value="GAA3852148.1"/>
    <property type="molecule type" value="Genomic_DNA"/>
</dbReference>
<feature type="binding site" evidence="3">
    <location>
        <begin position="316"/>
        <end position="323"/>
    </location>
    <ligand>
        <name>ATP</name>
        <dbReference type="ChEBI" id="CHEBI:30616"/>
    </ligand>
</feature>
<keyword evidence="4" id="KW-0812">Transmembrane</keyword>
<proteinExistence type="predicted"/>
<keyword evidence="1 3" id="KW-0547">Nucleotide-binding</keyword>
<dbReference type="InterPro" id="IPR050206">
    <property type="entry name" value="FtsK/SpoIIIE/SftA"/>
</dbReference>
<evidence type="ECO:0000256" key="4">
    <source>
        <dbReference type="SAM" id="Phobius"/>
    </source>
</evidence>
<keyword evidence="2 3" id="KW-0067">ATP-binding</keyword>
<keyword evidence="7" id="KW-1185">Reference proteome</keyword>
<dbReference type="Gene3D" id="3.40.50.300">
    <property type="entry name" value="P-loop containing nucleotide triphosphate hydrolases"/>
    <property type="match status" value="1"/>
</dbReference>
<gene>
    <name evidence="6" type="ORF">GCM10022380_82550</name>
</gene>
<name>A0ABP7JR63_9PSEU</name>
<keyword evidence="4" id="KW-1133">Transmembrane helix</keyword>
<evidence type="ECO:0000313" key="7">
    <source>
        <dbReference type="Proteomes" id="UP001501624"/>
    </source>
</evidence>
<dbReference type="PANTHER" id="PTHR22683">
    <property type="entry name" value="SPORULATION PROTEIN RELATED"/>
    <property type="match status" value="1"/>
</dbReference>
<protein>
    <submittedName>
        <fullName evidence="6">FtsK/SpoIIIE domain-containing protein</fullName>
    </submittedName>
</protein>
<dbReference type="PROSITE" id="PS50901">
    <property type="entry name" value="FTSK"/>
    <property type="match status" value="1"/>
</dbReference>
<sequence length="702" mass="74841">MSQNAVELAPEVLTGELLTEEEYRRSKARRLTETARSRLPVQWQTPESRRQVAGALAGQFALAPVRYPRAVGRGLVIAVRAWWGWVRVSDFYEAAKAGDKLADKWVEIAALRRRRAIITLVTLGVLGLGSGVVSLAVGSAPVLLAGGAASAALAIAGRRKDGAGGRKAVVGARTLAWAMDGDHLVEAFRAAKVIGKDDGLQFVRLPKRDGSGWYVVVDLPASRRASQAVAHREDLASALAVDESRLILERVRGDDGHAGRLALWVGDSDPYAAPPVESPLAKAESWDLWRPPPFGTTARGTAVALPVVWTSLLVGAIPRMGKTYVMRLPLTAAALDPHVRLIVADGKGGKDHRPYELVAHRYIRDARADSVVRLIAVLEEAAADVEDRFSRLADMDDEVCPESKVTPEITRNPRYGMPLTVIGIDEIQNYLEDDTPLDPGNPKGKKRGQRVLELLTFIAKTGPAAGYSLVLATQKPDSAVIPDKLRGQLGTRFALKVMTWQASETILGAGTYKAGMDASKLLTSHKGVGLLRGADGETDLDAGEAVTVKTHLLPIKDIRAACERGRALREDAGTLTGDAAGDHAVGDLPAHVAARIEEAARVEPATVAASVDIVDAEVVDDDLPEPLGALVDAIDDDEDGVVATADLAERIGWEAKDLGQALRRLGVPAPTPPRQRINGSPHPVAVVNLADIRAAVVAHYGG</sequence>
<evidence type="ECO:0000313" key="6">
    <source>
        <dbReference type="EMBL" id="GAA3852148.1"/>
    </source>
</evidence>
<evidence type="ECO:0000256" key="1">
    <source>
        <dbReference type="ARBA" id="ARBA00022741"/>
    </source>
</evidence>
<feature type="transmembrane region" description="Helical" evidence="4">
    <location>
        <begin position="116"/>
        <end position="133"/>
    </location>
</feature>
<reference evidence="7" key="1">
    <citation type="journal article" date="2019" name="Int. J. Syst. Evol. Microbiol.">
        <title>The Global Catalogue of Microorganisms (GCM) 10K type strain sequencing project: providing services to taxonomists for standard genome sequencing and annotation.</title>
        <authorList>
            <consortium name="The Broad Institute Genomics Platform"/>
            <consortium name="The Broad Institute Genome Sequencing Center for Infectious Disease"/>
            <person name="Wu L."/>
            <person name="Ma J."/>
        </authorList>
    </citation>
    <scope>NUCLEOTIDE SEQUENCE [LARGE SCALE GENOMIC DNA]</scope>
    <source>
        <strain evidence="7">JCM 17017</strain>
    </source>
</reference>
<organism evidence="6 7">
    <name type="scientific">Amycolatopsis tucumanensis</name>
    <dbReference type="NCBI Taxonomy" id="401106"/>
    <lineage>
        <taxon>Bacteria</taxon>
        <taxon>Bacillati</taxon>
        <taxon>Actinomycetota</taxon>
        <taxon>Actinomycetes</taxon>
        <taxon>Pseudonocardiales</taxon>
        <taxon>Pseudonocardiaceae</taxon>
        <taxon>Amycolatopsis</taxon>
    </lineage>
</organism>
<dbReference type="InterPro" id="IPR002543">
    <property type="entry name" value="FtsK_dom"/>
</dbReference>
<dbReference type="RefSeq" id="WP_237337662.1">
    <property type="nucleotide sequence ID" value="NZ_BAABCM010000020.1"/>
</dbReference>
<comment type="caution">
    <text evidence="6">The sequence shown here is derived from an EMBL/GenBank/DDBJ whole genome shotgun (WGS) entry which is preliminary data.</text>
</comment>
<dbReference type="SUPFAM" id="SSF52540">
    <property type="entry name" value="P-loop containing nucleoside triphosphate hydrolases"/>
    <property type="match status" value="1"/>
</dbReference>
<accession>A0ABP7JR63</accession>